<comment type="caution">
    <text evidence="5">The sequence shown here is derived from an EMBL/GenBank/DDBJ whole genome shotgun (WGS) entry which is preliminary data.</text>
</comment>
<dbReference type="GO" id="GO:0003700">
    <property type="term" value="F:DNA-binding transcription factor activity"/>
    <property type="evidence" value="ECO:0007669"/>
    <property type="project" value="InterPro"/>
</dbReference>
<dbReference type="PANTHER" id="PTHR38445:SF7">
    <property type="entry name" value="GNTR-FAMILY TRANSCRIPTIONAL REGULATOR"/>
    <property type="match status" value="1"/>
</dbReference>
<dbReference type="SUPFAM" id="SSF46785">
    <property type="entry name" value="Winged helix' DNA-binding domain"/>
    <property type="match status" value="1"/>
</dbReference>
<dbReference type="GO" id="GO:0003677">
    <property type="term" value="F:DNA binding"/>
    <property type="evidence" value="ECO:0007669"/>
    <property type="project" value="UniProtKB-KW"/>
</dbReference>
<keyword evidence="1" id="KW-0805">Transcription regulation</keyword>
<dbReference type="SMART" id="SM00345">
    <property type="entry name" value="HTH_GNTR"/>
    <property type="match status" value="1"/>
</dbReference>
<dbReference type="Proteomes" id="UP000316476">
    <property type="component" value="Unassembled WGS sequence"/>
</dbReference>
<dbReference type="Gene3D" id="1.10.10.10">
    <property type="entry name" value="Winged helix-like DNA-binding domain superfamily/Winged helix DNA-binding domain"/>
    <property type="match status" value="1"/>
</dbReference>
<evidence type="ECO:0000256" key="2">
    <source>
        <dbReference type="ARBA" id="ARBA00023125"/>
    </source>
</evidence>
<evidence type="ECO:0000256" key="3">
    <source>
        <dbReference type="ARBA" id="ARBA00023163"/>
    </source>
</evidence>
<accession>A0A5C6FPA5</accession>
<sequence length="133" mass="14587">MLFHIDPSNGVAIYDQVVRQVKFAVADGVLREGEMAPSVRELSRQLTINPNTVARAYNQLQTDGVLESIRGTGLAVKKRATDRCRKERDAIVSARIGQAIDEALRSGLGVDQVRDLVEQALIQSNESKPEAQS</sequence>
<evidence type="ECO:0000259" key="4">
    <source>
        <dbReference type="PROSITE" id="PS50949"/>
    </source>
</evidence>
<dbReference type="PANTHER" id="PTHR38445">
    <property type="entry name" value="HTH-TYPE TRANSCRIPTIONAL REPRESSOR YTRA"/>
    <property type="match status" value="1"/>
</dbReference>
<protein>
    <submittedName>
        <fullName evidence="5">HTH-type transcriptional repressor YtrA</fullName>
    </submittedName>
</protein>
<keyword evidence="2" id="KW-0238">DNA-binding</keyword>
<dbReference type="AlphaFoldDB" id="A0A5C6FPA5"/>
<dbReference type="EMBL" id="SJPZ01000001">
    <property type="protein sequence ID" value="TWU64952.1"/>
    <property type="molecule type" value="Genomic_DNA"/>
</dbReference>
<feature type="domain" description="HTH gntR-type" evidence="4">
    <location>
        <begin position="11"/>
        <end position="79"/>
    </location>
</feature>
<evidence type="ECO:0000313" key="5">
    <source>
        <dbReference type="EMBL" id="TWU64952.1"/>
    </source>
</evidence>
<dbReference type="RefSeq" id="WP_146410538.1">
    <property type="nucleotide sequence ID" value="NZ_SJPZ01000001.1"/>
</dbReference>
<organism evidence="5 6">
    <name type="scientific">Crateriforma conspicua</name>
    <dbReference type="NCBI Taxonomy" id="2527996"/>
    <lineage>
        <taxon>Bacteria</taxon>
        <taxon>Pseudomonadati</taxon>
        <taxon>Planctomycetota</taxon>
        <taxon>Planctomycetia</taxon>
        <taxon>Planctomycetales</taxon>
        <taxon>Planctomycetaceae</taxon>
        <taxon>Crateriforma</taxon>
    </lineage>
</organism>
<name>A0A5C6FPA5_9PLAN</name>
<evidence type="ECO:0000256" key="1">
    <source>
        <dbReference type="ARBA" id="ARBA00023015"/>
    </source>
</evidence>
<reference evidence="5 6" key="1">
    <citation type="submission" date="2019-02" db="EMBL/GenBank/DDBJ databases">
        <title>Deep-cultivation of Planctomycetes and their phenomic and genomic characterization uncovers novel biology.</title>
        <authorList>
            <person name="Wiegand S."/>
            <person name="Jogler M."/>
            <person name="Boedeker C."/>
            <person name="Pinto D."/>
            <person name="Vollmers J."/>
            <person name="Rivas-Marin E."/>
            <person name="Kohn T."/>
            <person name="Peeters S.H."/>
            <person name="Heuer A."/>
            <person name="Rast P."/>
            <person name="Oberbeckmann S."/>
            <person name="Bunk B."/>
            <person name="Jeske O."/>
            <person name="Meyerdierks A."/>
            <person name="Storesund J.E."/>
            <person name="Kallscheuer N."/>
            <person name="Luecker S."/>
            <person name="Lage O.M."/>
            <person name="Pohl T."/>
            <person name="Merkel B.J."/>
            <person name="Hornburger P."/>
            <person name="Mueller R.-W."/>
            <person name="Bruemmer F."/>
            <person name="Labrenz M."/>
            <person name="Spormann A.M."/>
            <person name="Op Den Camp H."/>
            <person name="Overmann J."/>
            <person name="Amann R."/>
            <person name="Jetten M.S.M."/>
            <person name="Mascher T."/>
            <person name="Medema M.H."/>
            <person name="Devos D.P."/>
            <person name="Kaster A.-K."/>
            <person name="Ovreas L."/>
            <person name="Rohde M."/>
            <person name="Galperin M.Y."/>
            <person name="Jogler C."/>
        </authorList>
    </citation>
    <scope>NUCLEOTIDE SEQUENCE [LARGE SCALE GENOMIC DNA]</scope>
    <source>
        <strain evidence="5 6">V7</strain>
    </source>
</reference>
<dbReference type="PROSITE" id="PS50949">
    <property type="entry name" value="HTH_GNTR"/>
    <property type="match status" value="1"/>
</dbReference>
<dbReference type="OrthoDB" id="9801546at2"/>
<dbReference type="InterPro" id="IPR036388">
    <property type="entry name" value="WH-like_DNA-bd_sf"/>
</dbReference>
<dbReference type="InterPro" id="IPR036390">
    <property type="entry name" value="WH_DNA-bd_sf"/>
</dbReference>
<dbReference type="InterPro" id="IPR000524">
    <property type="entry name" value="Tscrpt_reg_HTH_GntR"/>
</dbReference>
<keyword evidence="3" id="KW-0804">Transcription</keyword>
<gene>
    <name evidence="5" type="primary">ytrA_1</name>
    <name evidence="5" type="ORF">V7x_04960</name>
</gene>
<evidence type="ECO:0000313" key="6">
    <source>
        <dbReference type="Proteomes" id="UP000316476"/>
    </source>
</evidence>
<proteinExistence type="predicted"/>
<dbReference type="Pfam" id="PF00392">
    <property type="entry name" value="GntR"/>
    <property type="match status" value="1"/>
</dbReference>
<dbReference type="CDD" id="cd07377">
    <property type="entry name" value="WHTH_GntR"/>
    <property type="match status" value="1"/>
</dbReference>